<evidence type="ECO:0000256" key="8">
    <source>
        <dbReference type="ARBA" id="ARBA00022801"/>
    </source>
</evidence>
<dbReference type="GO" id="GO:0009231">
    <property type="term" value="P:riboflavin biosynthetic process"/>
    <property type="evidence" value="ECO:0007669"/>
    <property type="project" value="UniProtKB-UniPathway"/>
</dbReference>
<sequence length="357" mass="37842">MVRCLELARQGAGAVSPNPMVGSVIVCDGEVVGEGYHEAFGGPHAEVNAIASVGDGAVLRRSTLYVNLEPCSHHGKTPPCADLIVEKGIRRVVIGCGDPNPQVAGRGVAKLRSAGVEVLEGVLEAESKRLNEAFMTSHAEGRPFVALKLAETLDGRIATADGQSKWITGEAARLEVHRLRCSYDAVLSGAATIRADGSRLTVRHCAGRNPLRVVLDPSLSLSPDAPVFGDEAKTLLFASQSMEGSPSALRYAAIGVEMVFVEEGTGGLDLRAVLDELHRRQVLSVLVESGGRLSASLARERLLDKLYMFIAPKLFGGDALASFAPLGVSSPDEAPAFRFEPPRLVGEDVLLEAYTVR</sequence>
<dbReference type="EMBL" id="RXYK01000013">
    <property type="protein sequence ID" value="RTY36367.1"/>
    <property type="molecule type" value="Genomic_DNA"/>
</dbReference>
<dbReference type="FunFam" id="3.40.140.10:FF:000025">
    <property type="entry name" value="Riboflavin biosynthesis protein RibD"/>
    <property type="match status" value="1"/>
</dbReference>
<feature type="binding site" evidence="15">
    <location>
        <position position="196"/>
    </location>
    <ligand>
        <name>NADP(+)</name>
        <dbReference type="ChEBI" id="CHEBI:58349"/>
    </ligand>
</feature>
<dbReference type="Gene3D" id="3.40.430.10">
    <property type="entry name" value="Dihydrofolate Reductase, subunit A"/>
    <property type="match status" value="1"/>
</dbReference>
<name>A0A3S0MPV2_CHLPH</name>
<comment type="similarity">
    <text evidence="5 13">In the C-terminal section; belongs to the HTP reductase family.</text>
</comment>
<evidence type="ECO:0000256" key="10">
    <source>
        <dbReference type="ARBA" id="ARBA00022857"/>
    </source>
</evidence>
<keyword evidence="7 13" id="KW-0479">Metal-binding</keyword>
<feature type="binding site" evidence="15">
    <location>
        <position position="180"/>
    </location>
    <ligand>
        <name>substrate</name>
    </ligand>
</feature>
<comment type="function">
    <text evidence="1 13">Converts 2,5-diamino-6-(ribosylamino)-4(3h)-pyrimidinone 5'-phosphate into 5-amino-6-(ribosylamino)-2,4(1h,3h)-pyrimidinedione 5'-phosphate.</text>
</comment>
<dbReference type="GO" id="GO:0008270">
    <property type="term" value="F:zinc ion binding"/>
    <property type="evidence" value="ECO:0007669"/>
    <property type="project" value="InterPro"/>
</dbReference>
<dbReference type="SUPFAM" id="SSF53927">
    <property type="entry name" value="Cytidine deaminase-like"/>
    <property type="match status" value="1"/>
</dbReference>
<reference evidence="19 20" key="1">
    <citation type="submission" date="2018-12" db="EMBL/GenBank/DDBJ databases">
        <authorList>
            <person name="Lunina O.N."/>
            <person name="Grouzdev D.S."/>
            <person name="Gorlenko V.M."/>
            <person name="Savvichev A.S."/>
        </authorList>
    </citation>
    <scope>NUCLEOTIDE SEQUENCE [LARGE SCALE GENOMIC DNA]</scope>
    <source>
        <strain evidence="19 20">BrKhr-17</strain>
    </source>
</reference>
<feature type="binding site" evidence="16">
    <location>
        <position position="80"/>
    </location>
    <ligand>
        <name>Zn(2+)</name>
        <dbReference type="ChEBI" id="CHEBI:29105"/>
        <note>catalytic</note>
    </ligand>
</feature>
<evidence type="ECO:0000313" key="18">
    <source>
        <dbReference type="EMBL" id="KAA6233384.1"/>
    </source>
</evidence>
<dbReference type="CDD" id="cd01284">
    <property type="entry name" value="Riboflavin_deaminase-reductase"/>
    <property type="match status" value="1"/>
</dbReference>
<evidence type="ECO:0000256" key="4">
    <source>
        <dbReference type="ARBA" id="ARBA00005259"/>
    </source>
</evidence>
<keyword evidence="6 13" id="KW-0686">Riboflavin biosynthesis</keyword>
<comment type="catalytic activity">
    <reaction evidence="13">
        <text>5-amino-6-(5-phospho-D-ribitylamino)uracil + NADP(+) = 5-amino-6-(5-phospho-D-ribosylamino)uracil + NADPH + H(+)</text>
        <dbReference type="Rhea" id="RHEA:17845"/>
        <dbReference type="ChEBI" id="CHEBI:15378"/>
        <dbReference type="ChEBI" id="CHEBI:57783"/>
        <dbReference type="ChEBI" id="CHEBI:58349"/>
        <dbReference type="ChEBI" id="CHEBI:58421"/>
        <dbReference type="ChEBI" id="CHEBI:58453"/>
        <dbReference type="EC" id="1.1.1.193"/>
    </reaction>
</comment>
<feature type="binding site" evidence="15">
    <location>
        <position position="164"/>
    </location>
    <ligand>
        <name>substrate</name>
    </ligand>
</feature>
<dbReference type="Proteomes" id="UP000327458">
    <property type="component" value="Unassembled WGS sequence"/>
</dbReference>
<proteinExistence type="inferred from homology"/>
<keyword evidence="10 13" id="KW-0521">NADP</keyword>
<evidence type="ECO:0000256" key="13">
    <source>
        <dbReference type="PIRNR" id="PIRNR006769"/>
    </source>
</evidence>
<organism evidence="19 20">
    <name type="scientific">Chlorobium phaeovibrioides</name>
    <dbReference type="NCBI Taxonomy" id="1094"/>
    <lineage>
        <taxon>Bacteria</taxon>
        <taxon>Pseudomonadati</taxon>
        <taxon>Chlorobiota</taxon>
        <taxon>Chlorobiia</taxon>
        <taxon>Chlorobiales</taxon>
        <taxon>Chlorobiaceae</taxon>
        <taxon>Chlorobium/Pelodictyon group</taxon>
        <taxon>Chlorobium</taxon>
    </lineage>
</organism>
<feature type="binding site" evidence="15">
    <location>
        <position position="166"/>
    </location>
    <ligand>
        <name>NADP(+)</name>
        <dbReference type="ChEBI" id="CHEBI:58349"/>
    </ligand>
</feature>
<evidence type="ECO:0000256" key="15">
    <source>
        <dbReference type="PIRSR" id="PIRSR006769-2"/>
    </source>
</evidence>
<comment type="caution">
    <text evidence="19">The sequence shown here is derived from an EMBL/GenBank/DDBJ whole genome shotgun (WGS) entry which is preliminary data.</text>
</comment>
<dbReference type="Pfam" id="PF00383">
    <property type="entry name" value="dCMP_cyt_deam_1"/>
    <property type="match status" value="1"/>
</dbReference>
<dbReference type="PANTHER" id="PTHR38011:SF7">
    <property type="entry name" value="2,5-DIAMINO-6-RIBOSYLAMINO-4(3H)-PYRIMIDINONE 5'-PHOSPHATE REDUCTASE"/>
    <property type="match status" value="1"/>
</dbReference>
<evidence type="ECO:0000256" key="16">
    <source>
        <dbReference type="PIRSR" id="PIRSR006769-3"/>
    </source>
</evidence>
<feature type="binding site" evidence="16">
    <location>
        <position position="71"/>
    </location>
    <ligand>
        <name>Zn(2+)</name>
        <dbReference type="ChEBI" id="CHEBI:29105"/>
        <note>catalytic</note>
    </ligand>
</feature>
<dbReference type="InterPro" id="IPR002734">
    <property type="entry name" value="RibDG_C"/>
</dbReference>
<feature type="binding site" evidence="15">
    <location>
        <position position="288"/>
    </location>
    <ligand>
        <name>substrate</name>
    </ligand>
</feature>
<keyword evidence="12" id="KW-0511">Multifunctional enzyme</keyword>
<dbReference type="InterPro" id="IPR016193">
    <property type="entry name" value="Cytidine_deaminase-like"/>
</dbReference>
<dbReference type="Proteomes" id="UP000279908">
    <property type="component" value="Unassembled WGS sequence"/>
</dbReference>
<evidence type="ECO:0000256" key="7">
    <source>
        <dbReference type="ARBA" id="ARBA00022723"/>
    </source>
</evidence>
<feature type="binding site" evidence="15">
    <location>
        <position position="200"/>
    </location>
    <ligand>
        <name>substrate</name>
    </ligand>
</feature>
<dbReference type="InterPro" id="IPR011549">
    <property type="entry name" value="RibD_C"/>
</dbReference>
<evidence type="ECO:0000313" key="20">
    <source>
        <dbReference type="Proteomes" id="UP000279908"/>
    </source>
</evidence>
<dbReference type="SUPFAM" id="SSF53597">
    <property type="entry name" value="Dihydrofolate reductase-like"/>
    <property type="match status" value="1"/>
</dbReference>
<dbReference type="InterPro" id="IPR002125">
    <property type="entry name" value="CMP_dCMP_dom"/>
</dbReference>
<dbReference type="PIRSF" id="PIRSF006769">
    <property type="entry name" value="RibD"/>
    <property type="match status" value="1"/>
</dbReference>
<evidence type="ECO:0000256" key="6">
    <source>
        <dbReference type="ARBA" id="ARBA00022619"/>
    </source>
</evidence>
<evidence type="ECO:0000259" key="17">
    <source>
        <dbReference type="PROSITE" id="PS51747"/>
    </source>
</evidence>
<gene>
    <name evidence="19" type="primary">ribD</name>
    <name evidence="19" type="ORF">EKD02_08035</name>
    <name evidence="18" type="ORF">FP507_06575</name>
</gene>
<evidence type="ECO:0000313" key="19">
    <source>
        <dbReference type="EMBL" id="RTY36367.1"/>
    </source>
</evidence>
<evidence type="ECO:0000313" key="21">
    <source>
        <dbReference type="Proteomes" id="UP000327458"/>
    </source>
</evidence>
<evidence type="ECO:0000256" key="9">
    <source>
        <dbReference type="ARBA" id="ARBA00022833"/>
    </source>
</evidence>
<evidence type="ECO:0000256" key="12">
    <source>
        <dbReference type="ARBA" id="ARBA00023268"/>
    </source>
</evidence>
<comment type="pathway">
    <text evidence="2 13">Cofactor biosynthesis; riboflavin biosynthesis; 5-amino-6-(D-ribitylamino)uracil from GTP: step 2/4.</text>
</comment>
<keyword evidence="11 13" id="KW-0560">Oxidoreductase</keyword>
<dbReference type="PANTHER" id="PTHR38011">
    <property type="entry name" value="DIHYDROFOLATE REDUCTASE FAMILY PROTEIN (AFU_ORTHOLOGUE AFUA_8G06820)"/>
    <property type="match status" value="1"/>
</dbReference>
<feature type="binding site" evidence="15">
    <location>
        <position position="203"/>
    </location>
    <ligand>
        <name>substrate</name>
    </ligand>
</feature>
<reference evidence="18 21" key="2">
    <citation type="submission" date="2019-07" db="EMBL/GenBank/DDBJ databases">
        <title>Draft genome Sequence of Chlorobium phaeovibrioides sp. strain PhvTcv-s14, from the Phylum Chlorobi.</title>
        <authorList>
            <person name="Babenko V."/>
            <person name="Boldyreva D."/>
            <person name="Kanygina A."/>
            <person name="Selezneva O."/>
            <person name="Akopiyan T."/>
            <person name="Lunina O."/>
        </authorList>
    </citation>
    <scope>NUCLEOTIDE SEQUENCE [LARGE SCALE GENOMIC DNA]</scope>
    <source>
        <strain evidence="18 21">GrTcv12</strain>
    </source>
</reference>
<keyword evidence="8 13" id="KW-0378">Hydrolase</keyword>
<feature type="domain" description="CMP/dCMP-type deaminase" evidence="17">
    <location>
        <begin position="1"/>
        <end position="119"/>
    </location>
</feature>
<dbReference type="AlphaFoldDB" id="A0A3S0MPV2"/>
<dbReference type="EMBL" id="VMRG01000001">
    <property type="protein sequence ID" value="KAA6233384.1"/>
    <property type="molecule type" value="Genomic_DNA"/>
</dbReference>
<dbReference type="NCBIfam" id="TIGR00326">
    <property type="entry name" value="eubact_ribD"/>
    <property type="match status" value="1"/>
</dbReference>
<dbReference type="EC" id="1.1.1.193" evidence="13"/>
<keyword evidence="9 13" id="KW-0862">Zinc</keyword>
<comment type="catalytic activity">
    <reaction evidence="13">
        <text>2,5-diamino-6-hydroxy-4-(5-phosphoribosylamino)-pyrimidine + H2O + H(+) = 5-amino-6-(5-phospho-D-ribosylamino)uracil + NH4(+)</text>
        <dbReference type="Rhea" id="RHEA:21868"/>
        <dbReference type="ChEBI" id="CHEBI:15377"/>
        <dbReference type="ChEBI" id="CHEBI:15378"/>
        <dbReference type="ChEBI" id="CHEBI:28938"/>
        <dbReference type="ChEBI" id="CHEBI:58453"/>
        <dbReference type="ChEBI" id="CHEBI:58614"/>
        <dbReference type="EC" id="3.5.4.26"/>
    </reaction>
</comment>
<dbReference type="EC" id="3.5.4.26" evidence="13"/>
<evidence type="ECO:0000256" key="11">
    <source>
        <dbReference type="ARBA" id="ARBA00023002"/>
    </source>
</evidence>
<dbReference type="InterPro" id="IPR050765">
    <property type="entry name" value="Riboflavin_Biosynth_HTPR"/>
</dbReference>
<dbReference type="InterPro" id="IPR016192">
    <property type="entry name" value="APOBEC/CMP_deaminase_Zn-bd"/>
</dbReference>
<feature type="binding site" evidence="15">
    <location>
        <begin position="290"/>
        <end position="296"/>
    </location>
    <ligand>
        <name>NADP(+)</name>
        <dbReference type="ChEBI" id="CHEBI:58349"/>
    </ligand>
</feature>
<dbReference type="Pfam" id="PF01872">
    <property type="entry name" value="RibD_C"/>
    <property type="match status" value="1"/>
</dbReference>
<evidence type="ECO:0000256" key="14">
    <source>
        <dbReference type="PIRSR" id="PIRSR006769-1"/>
    </source>
</evidence>
<evidence type="ECO:0000256" key="2">
    <source>
        <dbReference type="ARBA" id="ARBA00004882"/>
    </source>
</evidence>
<dbReference type="GO" id="GO:0050661">
    <property type="term" value="F:NADP binding"/>
    <property type="evidence" value="ECO:0007669"/>
    <property type="project" value="InterPro"/>
</dbReference>
<comment type="cofactor">
    <cofactor evidence="13 16">
        <name>Zn(2+)</name>
        <dbReference type="ChEBI" id="CHEBI:29105"/>
    </cofactor>
    <text evidence="13 16">Binds 1 zinc ion.</text>
</comment>
<dbReference type="PROSITE" id="PS51747">
    <property type="entry name" value="CYT_DCMP_DEAMINASES_2"/>
    <property type="match status" value="1"/>
</dbReference>
<feature type="binding site" evidence="16">
    <location>
        <position position="44"/>
    </location>
    <ligand>
        <name>Zn(2+)</name>
        <dbReference type="ChEBI" id="CHEBI:29105"/>
        <note>catalytic</note>
    </ligand>
</feature>
<comment type="similarity">
    <text evidence="4 13">In the N-terminal section; belongs to the cytidine and deoxycytidylate deaminase family.</text>
</comment>
<feature type="active site" description="Proton donor" evidence="14">
    <location>
        <position position="46"/>
    </location>
</feature>
<feature type="binding site" evidence="15">
    <location>
        <position position="192"/>
    </location>
    <ligand>
        <name>NADP(+)</name>
        <dbReference type="ChEBI" id="CHEBI:58349"/>
    </ligand>
</feature>
<dbReference type="GO" id="GO:0008703">
    <property type="term" value="F:5-amino-6-(5-phosphoribosylamino)uracil reductase activity"/>
    <property type="evidence" value="ECO:0007669"/>
    <property type="project" value="UniProtKB-EC"/>
</dbReference>
<evidence type="ECO:0000256" key="3">
    <source>
        <dbReference type="ARBA" id="ARBA00004910"/>
    </source>
</evidence>
<dbReference type="GO" id="GO:0008835">
    <property type="term" value="F:diaminohydroxyphosphoribosylaminopyrimidine deaminase activity"/>
    <property type="evidence" value="ECO:0007669"/>
    <property type="project" value="UniProtKB-EC"/>
</dbReference>
<dbReference type="UniPathway" id="UPA00275">
    <property type="reaction ID" value="UER00401"/>
</dbReference>
<protein>
    <recommendedName>
        <fullName evidence="13">Riboflavin biosynthesis protein RibD</fullName>
    </recommendedName>
    <domain>
        <recommendedName>
            <fullName evidence="13">Diaminohydroxyphosphoribosylaminopyrimidine deaminase</fullName>
            <shortName evidence="13">DRAP deaminase</shortName>
            <ecNumber evidence="13">3.5.4.26</ecNumber>
        </recommendedName>
        <alternativeName>
            <fullName evidence="13">Riboflavin-specific deaminase</fullName>
        </alternativeName>
    </domain>
    <domain>
        <recommendedName>
            <fullName evidence="13">5-amino-6-(5-phosphoribosylamino)uracil reductase</fullName>
            <ecNumber evidence="13">1.1.1.193</ecNumber>
        </recommendedName>
        <alternativeName>
            <fullName evidence="13">HTP reductase</fullName>
        </alternativeName>
    </domain>
</protein>
<feature type="binding site" evidence="15">
    <location>
        <position position="150"/>
    </location>
    <ligand>
        <name>NADP(+)</name>
        <dbReference type="ChEBI" id="CHEBI:58349"/>
    </ligand>
</feature>
<dbReference type="Gene3D" id="3.40.140.10">
    <property type="entry name" value="Cytidine Deaminase, domain 2"/>
    <property type="match status" value="1"/>
</dbReference>
<dbReference type="InterPro" id="IPR004794">
    <property type="entry name" value="Eubact_RibD"/>
</dbReference>
<dbReference type="InterPro" id="IPR024072">
    <property type="entry name" value="DHFR-like_dom_sf"/>
</dbReference>
<evidence type="ECO:0000256" key="1">
    <source>
        <dbReference type="ARBA" id="ARBA00002151"/>
    </source>
</evidence>
<dbReference type="PROSITE" id="PS00903">
    <property type="entry name" value="CYT_DCMP_DEAMINASES_1"/>
    <property type="match status" value="1"/>
</dbReference>
<comment type="pathway">
    <text evidence="3 13">Cofactor biosynthesis; riboflavin biosynthesis; 5-amino-6-(D-ribitylamino)uracil from GTP: step 3/4.</text>
</comment>
<evidence type="ECO:0000256" key="5">
    <source>
        <dbReference type="ARBA" id="ARBA00007417"/>
    </source>
</evidence>
<accession>A0A3S0MPV2</accession>
<dbReference type="NCBIfam" id="TIGR00227">
    <property type="entry name" value="ribD_Cterm"/>
    <property type="match status" value="1"/>
</dbReference>